<feature type="domain" description="C-type lectin" evidence="3">
    <location>
        <begin position="22"/>
        <end position="137"/>
    </location>
</feature>
<dbReference type="InterPro" id="IPR018378">
    <property type="entry name" value="C-type_lectin_CS"/>
</dbReference>
<keyword evidence="1" id="KW-0430">Lectin</keyword>
<accession>A0A671TKS7</accession>
<dbReference type="OMA" id="VEKWICE"/>
<evidence type="ECO:0000256" key="2">
    <source>
        <dbReference type="ARBA" id="ARBA00023157"/>
    </source>
</evidence>
<keyword evidence="2" id="KW-1015">Disulfide bond</keyword>
<dbReference type="GO" id="GO:0030246">
    <property type="term" value="F:carbohydrate binding"/>
    <property type="evidence" value="ECO:0007669"/>
    <property type="project" value="UniProtKB-KW"/>
</dbReference>
<dbReference type="InterPro" id="IPR001304">
    <property type="entry name" value="C-type_lectin-like"/>
</dbReference>
<dbReference type="InterPro" id="IPR050111">
    <property type="entry name" value="C-type_lectin/snaclec_domain"/>
</dbReference>
<dbReference type="Ensembl" id="ENSSAUT00010002011.1">
    <property type="protein sequence ID" value="ENSSAUP00010001935.1"/>
    <property type="gene ID" value="ENSSAUG00010000974.1"/>
</dbReference>
<keyword evidence="5" id="KW-1185">Reference proteome</keyword>
<dbReference type="InterPro" id="IPR016186">
    <property type="entry name" value="C-type_lectin-like/link_sf"/>
</dbReference>
<reference evidence="4" key="2">
    <citation type="submission" date="2025-08" db="UniProtKB">
        <authorList>
            <consortium name="Ensembl"/>
        </authorList>
    </citation>
    <scope>IDENTIFICATION</scope>
</reference>
<reference evidence="4" key="3">
    <citation type="submission" date="2025-09" db="UniProtKB">
        <authorList>
            <consortium name="Ensembl"/>
        </authorList>
    </citation>
    <scope>IDENTIFICATION</scope>
</reference>
<dbReference type="InParanoid" id="A0A671TKS7"/>
<evidence type="ECO:0000313" key="5">
    <source>
        <dbReference type="Proteomes" id="UP000472265"/>
    </source>
</evidence>
<reference evidence="4" key="1">
    <citation type="submission" date="2021-04" db="EMBL/GenBank/DDBJ databases">
        <authorList>
            <consortium name="Wellcome Sanger Institute Data Sharing"/>
        </authorList>
    </citation>
    <scope>NUCLEOTIDE SEQUENCE [LARGE SCALE GENOMIC DNA]</scope>
</reference>
<evidence type="ECO:0000313" key="4">
    <source>
        <dbReference type="Ensembl" id="ENSSAUP00010001935.1"/>
    </source>
</evidence>
<name>A0A671TKS7_SPAAU</name>
<dbReference type="InterPro" id="IPR033989">
    <property type="entry name" value="CD209-like_CTLD"/>
</dbReference>
<protein>
    <recommendedName>
        <fullName evidence="3">C-type lectin domain-containing protein</fullName>
    </recommendedName>
</protein>
<evidence type="ECO:0000259" key="3">
    <source>
        <dbReference type="PROSITE" id="PS50041"/>
    </source>
</evidence>
<organism evidence="4 5">
    <name type="scientific">Sparus aurata</name>
    <name type="common">Gilthead sea bream</name>
    <dbReference type="NCBI Taxonomy" id="8175"/>
    <lineage>
        <taxon>Eukaryota</taxon>
        <taxon>Metazoa</taxon>
        <taxon>Chordata</taxon>
        <taxon>Craniata</taxon>
        <taxon>Vertebrata</taxon>
        <taxon>Euteleostomi</taxon>
        <taxon>Actinopterygii</taxon>
        <taxon>Neopterygii</taxon>
        <taxon>Teleostei</taxon>
        <taxon>Neoteleostei</taxon>
        <taxon>Acanthomorphata</taxon>
        <taxon>Eupercaria</taxon>
        <taxon>Spariformes</taxon>
        <taxon>Sparidae</taxon>
        <taxon>Sparus</taxon>
    </lineage>
</organism>
<dbReference type="Proteomes" id="UP000472265">
    <property type="component" value="Chromosome 1"/>
</dbReference>
<proteinExistence type="predicted"/>
<evidence type="ECO:0000256" key="1">
    <source>
        <dbReference type="ARBA" id="ARBA00022734"/>
    </source>
</evidence>
<dbReference type="PANTHER" id="PTHR22803">
    <property type="entry name" value="MANNOSE, PHOSPHOLIPASE, LECTIN RECEPTOR RELATED"/>
    <property type="match status" value="1"/>
</dbReference>
<dbReference type="GeneTree" id="ENSGT01020000230338"/>
<dbReference type="Pfam" id="PF00059">
    <property type="entry name" value="Lectin_C"/>
    <property type="match status" value="1"/>
</dbReference>
<dbReference type="SUPFAM" id="SSF56436">
    <property type="entry name" value="C-type lectin-like"/>
    <property type="match status" value="1"/>
</dbReference>
<dbReference type="InterPro" id="IPR016187">
    <property type="entry name" value="CTDL_fold"/>
</dbReference>
<dbReference type="PROSITE" id="PS00615">
    <property type="entry name" value="C_TYPE_LECTIN_1"/>
    <property type="match status" value="1"/>
</dbReference>
<dbReference type="Gene3D" id="3.10.100.10">
    <property type="entry name" value="Mannose-Binding Protein A, subunit A"/>
    <property type="match status" value="1"/>
</dbReference>
<sequence>MSQFSTCILSYKHYLQQGWFYFSDSVYYISSTKKTWQDSRNDCLQRAADLVIIGSTEEQVGDFIKQHQKIMWIGLTDREMEGVWKWVDGSPLTTSFWDSGEPNSHRGNEDCVEIHSFNSLYNWNDKTCENKNFWICEKKSIP</sequence>
<dbReference type="SMART" id="SM00034">
    <property type="entry name" value="CLECT"/>
    <property type="match status" value="1"/>
</dbReference>
<dbReference type="PROSITE" id="PS50041">
    <property type="entry name" value="C_TYPE_LECTIN_2"/>
    <property type="match status" value="1"/>
</dbReference>
<dbReference type="CDD" id="cd03590">
    <property type="entry name" value="CLECT_DC-SIGN_like"/>
    <property type="match status" value="1"/>
</dbReference>
<dbReference type="AlphaFoldDB" id="A0A671TKS7"/>